<sequence length="49" mass="6180">MIFYLYLFSCHYSHLQIIVYHPLTRTCLMFRNRFNQFLQKIKELRLILL</sequence>
<organism evidence="1">
    <name type="scientific">Myoviridae sp. ctZ2t4</name>
    <dbReference type="NCBI Taxonomy" id="2827693"/>
    <lineage>
        <taxon>Viruses</taxon>
        <taxon>Duplodnaviria</taxon>
        <taxon>Heunggongvirae</taxon>
        <taxon>Uroviricota</taxon>
        <taxon>Caudoviricetes</taxon>
    </lineage>
</organism>
<protein>
    <submittedName>
        <fullName evidence="1">Stomoxyn peptide in TFE, ANTIMICROBIAL</fullName>
    </submittedName>
</protein>
<proteinExistence type="predicted"/>
<accession>A0A8S5SS12</accession>
<reference evidence="1" key="1">
    <citation type="journal article" date="2021" name="Proc. Natl. Acad. Sci. U.S.A.">
        <title>A Catalog of Tens of Thousands of Viruses from Human Metagenomes Reveals Hidden Associations with Chronic Diseases.</title>
        <authorList>
            <person name="Tisza M.J."/>
            <person name="Buck C.B."/>
        </authorList>
    </citation>
    <scope>NUCLEOTIDE SEQUENCE</scope>
    <source>
        <strain evidence="1">CtZ2t4</strain>
    </source>
</reference>
<dbReference type="EMBL" id="BK032664">
    <property type="protein sequence ID" value="DAF53820.1"/>
    <property type="molecule type" value="Genomic_DNA"/>
</dbReference>
<name>A0A8S5SS12_9CAUD</name>
<evidence type="ECO:0000313" key="1">
    <source>
        <dbReference type="EMBL" id="DAF53820.1"/>
    </source>
</evidence>